<dbReference type="GO" id="GO:0016853">
    <property type="term" value="F:isomerase activity"/>
    <property type="evidence" value="ECO:0007669"/>
    <property type="project" value="InterPro"/>
</dbReference>
<dbReference type="STRING" id="983920.Y88_2335"/>
<dbReference type="HOGENOM" id="CLU_057834_1_0_5"/>
<dbReference type="InterPro" id="IPR008183">
    <property type="entry name" value="Aldose_1/G6P_1-epimerase"/>
</dbReference>
<dbReference type="InterPro" id="IPR014718">
    <property type="entry name" value="GH-type_carb-bd"/>
</dbReference>
<accession>F1Z6B4</accession>
<protein>
    <submittedName>
        <fullName evidence="1">Aldose 1-epimerase</fullName>
    </submittedName>
</protein>
<dbReference type="eggNOG" id="COG2017">
    <property type="taxonomic scope" value="Bacteria"/>
</dbReference>
<dbReference type="RefSeq" id="WP_008069758.1">
    <property type="nucleotide sequence ID" value="NZ_AQWK01000003.1"/>
</dbReference>
<dbReference type="CDD" id="cd09024">
    <property type="entry name" value="Aldose_epim_lacX"/>
    <property type="match status" value="1"/>
</dbReference>
<dbReference type="Pfam" id="PF01263">
    <property type="entry name" value="Aldose_epim"/>
    <property type="match status" value="1"/>
</dbReference>
<dbReference type="OrthoDB" id="9795355at2"/>
<dbReference type="InterPro" id="IPR037481">
    <property type="entry name" value="LacX"/>
</dbReference>
<evidence type="ECO:0000313" key="1">
    <source>
        <dbReference type="EMBL" id="EGD59896.1"/>
    </source>
</evidence>
<name>F1Z6B4_9SPHN</name>
<dbReference type="EMBL" id="AEWJ01000024">
    <property type="protein sequence ID" value="EGD59896.1"/>
    <property type="molecule type" value="Genomic_DNA"/>
</dbReference>
<dbReference type="InterPro" id="IPR011013">
    <property type="entry name" value="Gal_mutarotase_sf_dom"/>
</dbReference>
<dbReference type="GO" id="GO:0005975">
    <property type="term" value="P:carbohydrate metabolic process"/>
    <property type="evidence" value="ECO:0007669"/>
    <property type="project" value="InterPro"/>
</dbReference>
<evidence type="ECO:0000313" key="2">
    <source>
        <dbReference type="Proteomes" id="UP000004728"/>
    </source>
</evidence>
<keyword evidence="2" id="KW-1185">Reference proteome</keyword>
<comment type="caution">
    <text evidence="1">The sequence shown here is derived from an EMBL/GenBank/DDBJ whole genome shotgun (WGS) entry which is preliminary data.</text>
</comment>
<dbReference type="GO" id="GO:0030246">
    <property type="term" value="F:carbohydrate binding"/>
    <property type="evidence" value="ECO:0007669"/>
    <property type="project" value="InterPro"/>
</dbReference>
<sequence length="294" mass="32302">MADELVAIGSDRLTAQIHPLGAELWSLRDAEGRDYMTDADPAFWSGHAPLLFPVVGSLVDDRLVVEGKAYSLPRHGFARRSLFTCVEQGADHVRFHLADSDETRAVYPFAFTLDMTFRVEGWRLAMTATVGNPGDRPLPFSFGYHPAFAWPLPGGADKAAHKLVFAQDEPQPIRRVSRDAGLLLPQAEATPVKGRELALDEALFRADAVIWTELAGRSLSYGAPGGTWLDIDFPDMPMLGLWQVPGARYICIEPWQGHADPEGFTGEFVEKPGIVTLAPGASRDFRMDVTVRVS</sequence>
<dbReference type="Gene3D" id="2.70.98.10">
    <property type="match status" value="1"/>
</dbReference>
<dbReference type="AlphaFoldDB" id="F1Z6B4"/>
<organism evidence="1 2">
    <name type="scientific">Novosphingobium nitrogenifigens DSM 19370</name>
    <dbReference type="NCBI Taxonomy" id="983920"/>
    <lineage>
        <taxon>Bacteria</taxon>
        <taxon>Pseudomonadati</taxon>
        <taxon>Pseudomonadota</taxon>
        <taxon>Alphaproteobacteria</taxon>
        <taxon>Sphingomonadales</taxon>
        <taxon>Sphingomonadaceae</taxon>
        <taxon>Novosphingobium</taxon>
    </lineage>
</organism>
<dbReference type="InParanoid" id="F1Z6B4"/>
<dbReference type="Proteomes" id="UP000004728">
    <property type="component" value="Unassembled WGS sequence"/>
</dbReference>
<dbReference type="PANTHER" id="PTHR11122">
    <property type="entry name" value="APOSPORY-ASSOCIATED PROTEIN C-RELATED"/>
    <property type="match status" value="1"/>
</dbReference>
<reference evidence="1 2" key="1">
    <citation type="journal article" date="2012" name="J. Bacteriol.">
        <title>Draft Genome Sequence of Novosphingobium nitrogenifigens Y88T.</title>
        <authorList>
            <person name="Strabala T.J."/>
            <person name="Macdonald L."/>
            <person name="Liu V."/>
            <person name="Smit A.M."/>
        </authorList>
    </citation>
    <scope>NUCLEOTIDE SEQUENCE [LARGE SCALE GENOMIC DNA]</scope>
    <source>
        <strain evidence="1 2">DSM 19370</strain>
    </source>
</reference>
<dbReference type="PANTHER" id="PTHR11122:SF13">
    <property type="entry name" value="GLUCOSE-6-PHOSPHATE 1-EPIMERASE"/>
    <property type="match status" value="1"/>
</dbReference>
<dbReference type="SUPFAM" id="SSF74650">
    <property type="entry name" value="Galactose mutarotase-like"/>
    <property type="match status" value="1"/>
</dbReference>
<gene>
    <name evidence="1" type="ORF">Y88_2335</name>
</gene>
<proteinExistence type="predicted"/>